<dbReference type="RefSeq" id="WP_138346924.1">
    <property type="nucleotide sequence ID" value="NZ_SROY01000001.1"/>
</dbReference>
<proteinExistence type="predicted"/>
<dbReference type="PRINTS" id="PR00344">
    <property type="entry name" value="BCTRLSENSOR"/>
</dbReference>
<organism evidence="7 8">
    <name type="scientific">Thermomonas fusca</name>
    <dbReference type="NCBI Taxonomy" id="215690"/>
    <lineage>
        <taxon>Bacteria</taxon>
        <taxon>Pseudomonadati</taxon>
        <taxon>Pseudomonadota</taxon>
        <taxon>Gammaproteobacteria</taxon>
        <taxon>Lysobacterales</taxon>
        <taxon>Lysobacteraceae</taxon>
        <taxon>Thermomonas</taxon>
    </lineage>
</organism>
<evidence type="ECO:0000259" key="5">
    <source>
        <dbReference type="PROSITE" id="PS50109"/>
    </source>
</evidence>
<dbReference type="InterPro" id="IPR003661">
    <property type="entry name" value="HisK_dim/P_dom"/>
</dbReference>
<dbReference type="InterPro" id="IPR036097">
    <property type="entry name" value="HisK_dim/P_sf"/>
</dbReference>
<dbReference type="InterPro" id="IPR003594">
    <property type="entry name" value="HATPase_dom"/>
</dbReference>
<dbReference type="SUPFAM" id="SSF55874">
    <property type="entry name" value="ATPase domain of HSP90 chaperone/DNA topoisomerase II/histidine kinase"/>
    <property type="match status" value="1"/>
</dbReference>
<comment type="caution">
    <text evidence="7">The sequence shown here is derived from an EMBL/GenBank/DDBJ whole genome shotgun (WGS) entry which is preliminary data.</text>
</comment>
<dbReference type="InterPro" id="IPR036890">
    <property type="entry name" value="HATPase_C_sf"/>
</dbReference>
<dbReference type="InterPro" id="IPR004358">
    <property type="entry name" value="Sig_transdc_His_kin-like_C"/>
</dbReference>
<dbReference type="SMART" id="SM00448">
    <property type="entry name" value="REC"/>
    <property type="match status" value="1"/>
</dbReference>
<dbReference type="Gene3D" id="3.40.50.2300">
    <property type="match status" value="1"/>
</dbReference>
<dbReference type="Gene3D" id="3.30.565.10">
    <property type="entry name" value="Histidine kinase-like ATPase, C-terminal domain"/>
    <property type="match status" value="1"/>
</dbReference>
<dbReference type="SMART" id="SM00388">
    <property type="entry name" value="HisKA"/>
    <property type="match status" value="1"/>
</dbReference>
<evidence type="ECO:0000256" key="1">
    <source>
        <dbReference type="ARBA" id="ARBA00000085"/>
    </source>
</evidence>
<dbReference type="PANTHER" id="PTHR43547:SF2">
    <property type="entry name" value="HYBRID SIGNAL TRANSDUCTION HISTIDINE KINASE C"/>
    <property type="match status" value="1"/>
</dbReference>
<feature type="modified residue" description="4-aspartylphosphate" evidence="4">
    <location>
        <position position="63"/>
    </location>
</feature>
<accession>A0A5R9PGY4</accession>
<dbReference type="Proteomes" id="UP000308508">
    <property type="component" value="Unassembled WGS sequence"/>
</dbReference>
<evidence type="ECO:0000256" key="2">
    <source>
        <dbReference type="ARBA" id="ARBA00012438"/>
    </source>
</evidence>
<evidence type="ECO:0000259" key="6">
    <source>
        <dbReference type="PROSITE" id="PS50110"/>
    </source>
</evidence>
<dbReference type="STRING" id="1123377.GCA_000423885_02016"/>
<dbReference type="Pfam" id="PF00512">
    <property type="entry name" value="HisKA"/>
    <property type="match status" value="1"/>
</dbReference>
<keyword evidence="8" id="KW-1185">Reference proteome</keyword>
<dbReference type="Pfam" id="PF02518">
    <property type="entry name" value="HATPase_c"/>
    <property type="match status" value="1"/>
</dbReference>
<dbReference type="PANTHER" id="PTHR43547">
    <property type="entry name" value="TWO-COMPONENT HISTIDINE KINASE"/>
    <property type="match status" value="1"/>
</dbReference>
<dbReference type="CDD" id="cd00075">
    <property type="entry name" value="HATPase"/>
    <property type="match status" value="1"/>
</dbReference>
<dbReference type="InterPro" id="IPR001789">
    <property type="entry name" value="Sig_transdc_resp-reg_receiver"/>
</dbReference>
<keyword evidence="7" id="KW-0808">Transferase</keyword>
<dbReference type="InterPro" id="IPR005467">
    <property type="entry name" value="His_kinase_dom"/>
</dbReference>
<dbReference type="AlphaFoldDB" id="A0A5R9PGY4"/>
<protein>
    <recommendedName>
        <fullName evidence="2">histidine kinase</fullName>
        <ecNumber evidence="2">2.7.13.3</ecNumber>
    </recommendedName>
</protein>
<dbReference type="Gene3D" id="1.10.287.130">
    <property type="match status" value="1"/>
</dbReference>
<dbReference type="CDD" id="cd00082">
    <property type="entry name" value="HisKA"/>
    <property type="match status" value="1"/>
</dbReference>
<comment type="catalytic activity">
    <reaction evidence="1">
        <text>ATP + protein L-histidine = ADP + protein N-phospho-L-histidine.</text>
        <dbReference type="EC" id="2.7.13.3"/>
    </reaction>
</comment>
<dbReference type="EMBL" id="SROY01000001">
    <property type="protein sequence ID" value="TLX22745.1"/>
    <property type="molecule type" value="Genomic_DNA"/>
</dbReference>
<dbReference type="SUPFAM" id="SSF52172">
    <property type="entry name" value="CheY-like"/>
    <property type="match status" value="1"/>
</dbReference>
<dbReference type="EC" id="2.7.13.3" evidence="2"/>
<dbReference type="InterPro" id="IPR011006">
    <property type="entry name" value="CheY-like_superfamily"/>
</dbReference>
<keyword evidence="3 4" id="KW-0597">Phosphoprotein</keyword>
<gene>
    <name evidence="7" type="ORF">E5S66_01590</name>
</gene>
<sequence>MNLSDTETAPLQANVLVVDDVPQNLMAMRAVLEGEGLSVLTAESGAQALELLLTHSVAVALLDVNMPEMNGFDLAELMRGSSRTREVPILFLTASPRDQRRMFRGYDSGAVDFLYKPVEPHVILSKVQVFVEMARQRELMRQNNERLARALALNETMIAVMTHDLRTPLSVISLCAESLELMPPETDRSRIAGRILDSAHRMARMIAQLLDFSKIRSGVLRLEPQEGDLRAVADQVAEELRQSAPGVAVELACEGTMGGRFDVDRMTQVLSNLVGNAVRHAEGAPVSLRLDGSDCNRLQVQVRNRGCIDEALLPRLFEPFKSSFQACSGLGLGLYIVDQFVRAHGGEVAAANRDGEVVFSLWIPRQPATSPLAGGARPQVAPLPLD</sequence>
<dbReference type="Pfam" id="PF00072">
    <property type="entry name" value="Response_reg"/>
    <property type="match status" value="1"/>
</dbReference>
<reference evidence="7 8" key="1">
    <citation type="submission" date="2019-04" db="EMBL/GenBank/DDBJ databases">
        <authorList>
            <person name="Grouzdev D.S."/>
            <person name="Nazina T.N."/>
        </authorList>
    </citation>
    <scope>NUCLEOTIDE SEQUENCE [LARGE SCALE GENOMIC DNA]</scope>
    <source>
        <strain evidence="7 8">SHC 3-19</strain>
    </source>
</reference>
<evidence type="ECO:0000256" key="4">
    <source>
        <dbReference type="PROSITE-ProRule" id="PRU00169"/>
    </source>
</evidence>
<evidence type="ECO:0000313" key="8">
    <source>
        <dbReference type="Proteomes" id="UP000308508"/>
    </source>
</evidence>
<dbReference type="SUPFAM" id="SSF47384">
    <property type="entry name" value="Homodimeric domain of signal transducing histidine kinase"/>
    <property type="match status" value="1"/>
</dbReference>
<dbReference type="SMART" id="SM00387">
    <property type="entry name" value="HATPase_c"/>
    <property type="match status" value="1"/>
</dbReference>
<name>A0A5R9PGY4_9GAMM</name>
<feature type="domain" description="Response regulatory" evidence="6">
    <location>
        <begin position="14"/>
        <end position="131"/>
    </location>
</feature>
<dbReference type="PROSITE" id="PS50110">
    <property type="entry name" value="RESPONSE_REGULATORY"/>
    <property type="match status" value="1"/>
</dbReference>
<evidence type="ECO:0000313" key="7">
    <source>
        <dbReference type="EMBL" id="TLX22745.1"/>
    </source>
</evidence>
<evidence type="ECO:0000256" key="3">
    <source>
        <dbReference type="ARBA" id="ARBA00022553"/>
    </source>
</evidence>
<dbReference type="GO" id="GO:0000155">
    <property type="term" value="F:phosphorelay sensor kinase activity"/>
    <property type="evidence" value="ECO:0007669"/>
    <property type="project" value="InterPro"/>
</dbReference>
<feature type="domain" description="Histidine kinase" evidence="5">
    <location>
        <begin position="160"/>
        <end position="367"/>
    </location>
</feature>
<keyword evidence="7" id="KW-0418">Kinase</keyword>
<dbReference type="PROSITE" id="PS50109">
    <property type="entry name" value="HIS_KIN"/>
    <property type="match status" value="1"/>
</dbReference>